<feature type="compositionally biased region" description="Low complexity" evidence="1">
    <location>
        <begin position="159"/>
        <end position="171"/>
    </location>
</feature>
<reference evidence="2" key="2">
    <citation type="submission" date="2013-10" db="EMBL/GenBank/DDBJ databases">
        <authorList>
            <person name="Aslett M."/>
        </authorList>
    </citation>
    <scope>NUCLEOTIDE SEQUENCE [LARGE SCALE GENOMIC DNA]</scope>
    <source>
        <strain evidence="2">Houghton</strain>
    </source>
</reference>
<proteinExistence type="predicted"/>
<sequence length="300" mass="32058">MKGIAVQKREGEVHPPPPKIPRLSESWASDAHSQMSAGAYPPHPSEMAVGGAASALDADAWVEEESELVSVEAVDKLYTTNQEGKPGPQHDVSTTLWRHTPLSVGETHISPPSSFAFGRAHSGDDTTTPEAWLVGSSANSDEQDLQQRVVSTVARHPTVETSSVASTSARSLQTSSKPGRGGAGSMPRADVGQDRQVQSTEMDAAQQLQQPAGGTNVSLDALEGSLSATAVRGTSSGGREPCMSKDIREHPFVRLPVVNPEDIPRNFRELVFLPCDIQADSPMEAYMVNRNIILLCGCQW</sequence>
<keyword evidence="3" id="KW-1185">Reference proteome</keyword>
<reference evidence="2" key="1">
    <citation type="submission" date="2013-10" db="EMBL/GenBank/DDBJ databases">
        <title>Genomic analysis of the causative agents of coccidiosis in chickens.</title>
        <authorList>
            <person name="Reid A.J."/>
            <person name="Blake D."/>
            <person name="Billington K."/>
            <person name="Browne H."/>
            <person name="Dunn M."/>
            <person name="Hung S."/>
            <person name="Kawahara F."/>
            <person name="Miranda-Saavedra D."/>
            <person name="Mourier T."/>
            <person name="Nagra H."/>
            <person name="Otto T.D."/>
            <person name="Rawlings N."/>
            <person name="Sanchez A."/>
            <person name="Sanders M."/>
            <person name="Subramaniam C."/>
            <person name="Tay Y."/>
            <person name="Dear P."/>
            <person name="Doerig C."/>
            <person name="Gruber A."/>
            <person name="Parkinson J."/>
            <person name="Shirley M."/>
            <person name="Wan K.L."/>
            <person name="Berriman M."/>
            <person name="Tomley F."/>
            <person name="Pain A."/>
        </authorList>
    </citation>
    <scope>NUCLEOTIDE SEQUENCE [LARGE SCALE GENOMIC DNA]</scope>
    <source>
        <strain evidence="2">Houghton</strain>
    </source>
</reference>
<dbReference type="RefSeq" id="XP_013354361.1">
    <property type="nucleotide sequence ID" value="XM_013498907.1"/>
</dbReference>
<name>U6K491_9EIME</name>
<protein>
    <submittedName>
        <fullName evidence="2">Uncharacterized protein</fullName>
    </submittedName>
</protein>
<dbReference type="AlphaFoldDB" id="U6K491"/>
<organism evidence="2 3">
    <name type="scientific">Eimeria mitis</name>
    <dbReference type="NCBI Taxonomy" id="44415"/>
    <lineage>
        <taxon>Eukaryota</taxon>
        <taxon>Sar</taxon>
        <taxon>Alveolata</taxon>
        <taxon>Apicomplexa</taxon>
        <taxon>Conoidasida</taxon>
        <taxon>Coccidia</taxon>
        <taxon>Eucoccidiorida</taxon>
        <taxon>Eimeriorina</taxon>
        <taxon>Eimeriidae</taxon>
        <taxon>Eimeria</taxon>
    </lineage>
</organism>
<dbReference type="VEuPathDB" id="ToxoDB:EMH_0069820"/>
<dbReference type="Proteomes" id="UP000030744">
    <property type="component" value="Unassembled WGS sequence"/>
</dbReference>
<feature type="compositionally biased region" description="Polar residues" evidence="1">
    <location>
        <begin position="195"/>
        <end position="216"/>
    </location>
</feature>
<feature type="region of interest" description="Disordered" evidence="1">
    <location>
        <begin position="153"/>
        <end position="216"/>
    </location>
</feature>
<gene>
    <name evidence="2" type="ORF">EMH_0069820</name>
</gene>
<dbReference type="EMBL" id="HG683574">
    <property type="protein sequence ID" value="CDJ31796.1"/>
    <property type="molecule type" value="Genomic_DNA"/>
</dbReference>
<dbReference type="GeneID" id="25381505"/>
<accession>U6K491</accession>
<evidence type="ECO:0000313" key="2">
    <source>
        <dbReference type="EMBL" id="CDJ31796.1"/>
    </source>
</evidence>
<evidence type="ECO:0000256" key="1">
    <source>
        <dbReference type="SAM" id="MobiDB-lite"/>
    </source>
</evidence>
<feature type="region of interest" description="Disordered" evidence="1">
    <location>
        <begin position="1"/>
        <end position="51"/>
    </location>
</feature>
<evidence type="ECO:0000313" key="3">
    <source>
        <dbReference type="Proteomes" id="UP000030744"/>
    </source>
</evidence>